<evidence type="ECO:0000259" key="2">
    <source>
        <dbReference type="PROSITE" id="PS50112"/>
    </source>
</evidence>
<name>A0ABV6M0M1_9ACTN</name>
<dbReference type="CDD" id="cd01948">
    <property type="entry name" value="EAL"/>
    <property type="match status" value="1"/>
</dbReference>
<dbReference type="Gene3D" id="3.30.450.20">
    <property type="entry name" value="PAS domain"/>
    <property type="match status" value="1"/>
</dbReference>
<feature type="transmembrane region" description="Helical" evidence="1">
    <location>
        <begin position="7"/>
        <end position="24"/>
    </location>
</feature>
<reference evidence="5 6" key="1">
    <citation type="submission" date="2024-09" db="EMBL/GenBank/DDBJ databases">
        <authorList>
            <person name="Sun Q."/>
            <person name="Mori K."/>
        </authorList>
    </citation>
    <scope>NUCLEOTIDE SEQUENCE [LARGE SCALE GENOMIC DNA]</scope>
    <source>
        <strain evidence="5 6">TBRC 3947</strain>
    </source>
</reference>
<dbReference type="SMART" id="SM00091">
    <property type="entry name" value="PAS"/>
    <property type="match status" value="1"/>
</dbReference>
<keyword evidence="1" id="KW-0812">Transmembrane</keyword>
<proteinExistence type="predicted"/>
<dbReference type="PROSITE" id="PS50887">
    <property type="entry name" value="GGDEF"/>
    <property type="match status" value="1"/>
</dbReference>
<feature type="transmembrane region" description="Helical" evidence="1">
    <location>
        <begin position="30"/>
        <end position="50"/>
    </location>
</feature>
<accession>A0ABV6M0M1</accession>
<keyword evidence="1" id="KW-1133">Transmembrane helix</keyword>
<dbReference type="InterPro" id="IPR052155">
    <property type="entry name" value="Biofilm_reg_signaling"/>
</dbReference>
<feature type="transmembrane region" description="Helical" evidence="1">
    <location>
        <begin position="157"/>
        <end position="174"/>
    </location>
</feature>
<sequence>MSARRVMTCYGLWMTALGAGAFALPSLHLYFWAAIGASSVVAVVVGVARYQPRRRFSWWFLAGGLAVFAAGDLVFNIGARTGNPPLLADILYLSVFPLVVGGYYGFTRASLTIRDRSRMLDLLVFAAAGAMVLWVFVVGPDLTSPAVNSFEKSTLAAYALGNLLVFAITVRLFATYQRTVSVVLLAVGSAGVFAADVFYGLTTLDGAYRNAGPIDIGWWVFYTAWGAAALHPSMTGLTAPVDARRGEIKTTWLALLGLATLVPPGALLVQAMTGEIRDASLIAVTSGVVFIVVLSRLTDSIFAHRHSVGRERGMRESVAALVSATDAGEVNRAVRAAVARLIPPDTGYRVVFAVHHSDGVPATAISIWGPTVVPPGSPHDARGAAAARRTRVLRVRMLHPALAEQLGGFECAVMCPLVLDSPAGGAPRVGALIVSAEAGVLDSLRDALEVLAGQAALALQRIALSDEVNRRQSEAYFRTLVQSTADVILIVGDDDSIKYASPSTAAVLGVDPADCTTLSAVIHPDDRAAVRQTLDLARSGQAPASEWTQWSLQHPGGSRVQVEVSCRDLRRDRTVRGLVVTMRDVTTRDRLERELSHRALHDALTGLPNRVLFHDRVREALAQAPEAGGEVAVLRVDLDDFTMINDTSGHAVGDELLTAVGQRIAAAVGERHTVARVGGDEFAAVVDGVADPVAAEQVAADVLAALAQPFRLSDTAVSVSASLGLATTADASDVDDLIRQADLALRLAKGAGKGRWRRYQAALHTAVLQRIEMRAALEQAVTDLNFTVAYQPIVAVESGDTVGFEALVRWRHPTLGLVSPDEFIDVAEESGLIEPIGDWVLQQAITAATTWPGTPYVSVNVSARQFRATCFVDKVRKALADEGLPPERLMLEITERLLLRDDEQVWLDLTGLREMGVRIAIDDFGTGFSSLSYLQQVPIDVLKIDKTFTATVASSARQQAIVDGIVRLAQTLSLEVVAEGIETEADRDLLRVIACPYGQGYLYSQPLAPDEVDGWLRFERDTASAEIAAITPS</sequence>
<feature type="transmembrane region" description="Helical" evidence="1">
    <location>
        <begin position="219"/>
        <end position="239"/>
    </location>
</feature>
<dbReference type="Gene3D" id="3.30.70.270">
    <property type="match status" value="1"/>
</dbReference>
<evidence type="ECO:0000313" key="5">
    <source>
        <dbReference type="EMBL" id="MFC0528018.1"/>
    </source>
</evidence>
<dbReference type="SUPFAM" id="SSF141868">
    <property type="entry name" value="EAL domain-like"/>
    <property type="match status" value="1"/>
</dbReference>
<feature type="domain" description="EAL" evidence="3">
    <location>
        <begin position="770"/>
        <end position="1020"/>
    </location>
</feature>
<protein>
    <submittedName>
        <fullName evidence="5">Bifunctional diguanylate cyclase/phosphodiesterase</fullName>
    </submittedName>
</protein>
<keyword evidence="6" id="KW-1185">Reference proteome</keyword>
<dbReference type="PANTHER" id="PTHR44757:SF2">
    <property type="entry name" value="BIOFILM ARCHITECTURE MAINTENANCE PROTEIN MBAA"/>
    <property type="match status" value="1"/>
</dbReference>
<feature type="transmembrane region" description="Helical" evidence="1">
    <location>
        <begin position="90"/>
        <end position="107"/>
    </location>
</feature>
<dbReference type="InterPro" id="IPR035965">
    <property type="entry name" value="PAS-like_dom_sf"/>
</dbReference>
<gene>
    <name evidence="5" type="ORF">ACFFIA_10130</name>
</gene>
<dbReference type="CDD" id="cd00130">
    <property type="entry name" value="PAS"/>
    <property type="match status" value="1"/>
</dbReference>
<dbReference type="Pfam" id="PF00990">
    <property type="entry name" value="GGDEF"/>
    <property type="match status" value="1"/>
</dbReference>
<dbReference type="SMART" id="SM00052">
    <property type="entry name" value="EAL"/>
    <property type="match status" value="1"/>
</dbReference>
<dbReference type="Proteomes" id="UP001589867">
    <property type="component" value="Unassembled WGS sequence"/>
</dbReference>
<dbReference type="SUPFAM" id="SSF55073">
    <property type="entry name" value="Nucleotide cyclase"/>
    <property type="match status" value="1"/>
</dbReference>
<dbReference type="InterPro" id="IPR001633">
    <property type="entry name" value="EAL_dom"/>
</dbReference>
<dbReference type="InterPro" id="IPR000160">
    <property type="entry name" value="GGDEF_dom"/>
</dbReference>
<evidence type="ECO:0000313" key="6">
    <source>
        <dbReference type="Proteomes" id="UP001589867"/>
    </source>
</evidence>
<dbReference type="InterPro" id="IPR043128">
    <property type="entry name" value="Rev_trsase/Diguanyl_cyclase"/>
</dbReference>
<dbReference type="PROSITE" id="PS50883">
    <property type="entry name" value="EAL"/>
    <property type="match status" value="1"/>
</dbReference>
<feature type="transmembrane region" description="Helical" evidence="1">
    <location>
        <begin position="251"/>
        <end position="273"/>
    </location>
</feature>
<dbReference type="InterPro" id="IPR035919">
    <property type="entry name" value="EAL_sf"/>
</dbReference>
<dbReference type="Gene3D" id="3.20.20.450">
    <property type="entry name" value="EAL domain"/>
    <property type="match status" value="1"/>
</dbReference>
<organism evidence="5 6">
    <name type="scientific">Phytohabitans kaempferiae</name>
    <dbReference type="NCBI Taxonomy" id="1620943"/>
    <lineage>
        <taxon>Bacteria</taxon>
        <taxon>Bacillati</taxon>
        <taxon>Actinomycetota</taxon>
        <taxon>Actinomycetes</taxon>
        <taxon>Micromonosporales</taxon>
        <taxon>Micromonosporaceae</taxon>
    </lineage>
</organism>
<keyword evidence="1" id="KW-0472">Membrane</keyword>
<dbReference type="SMART" id="SM00267">
    <property type="entry name" value="GGDEF"/>
    <property type="match status" value="1"/>
</dbReference>
<dbReference type="Pfam" id="PF08448">
    <property type="entry name" value="PAS_4"/>
    <property type="match status" value="1"/>
</dbReference>
<feature type="transmembrane region" description="Helical" evidence="1">
    <location>
        <begin position="119"/>
        <end position="137"/>
    </location>
</feature>
<dbReference type="CDD" id="cd01949">
    <property type="entry name" value="GGDEF"/>
    <property type="match status" value="1"/>
</dbReference>
<dbReference type="NCBIfam" id="TIGR00229">
    <property type="entry name" value="sensory_box"/>
    <property type="match status" value="1"/>
</dbReference>
<evidence type="ECO:0000259" key="4">
    <source>
        <dbReference type="PROSITE" id="PS50887"/>
    </source>
</evidence>
<evidence type="ECO:0000256" key="1">
    <source>
        <dbReference type="SAM" id="Phobius"/>
    </source>
</evidence>
<feature type="transmembrane region" description="Helical" evidence="1">
    <location>
        <begin position="181"/>
        <end position="199"/>
    </location>
</feature>
<dbReference type="NCBIfam" id="TIGR00254">
    <property type="entry name" value="GGDEF"/>
    <property type="match status" value="1"/>
</dbReference>
<dbReference type="InterPro" id="IPR029787">
    <property type="entry name" value="Nucleotide_cyclase"/>
</dbReference>
<dbReference type="InterPro" id="IPR000014">
    <property type="entry name" value="PAS"/>
</dbReference>
<feature type="domain" description="PAS" evidence="2">
    <location>
        <begin position="473"/>
        <end position="541"/>
    </location>
</feature>
<dbReference type="PROSITE" id="PS50112">
    <property type="entry name" value="PAS"/>
    <property type="match status" value="1"/>
</dbReference>
<dbReference type="PANTHER" id="PTHR44757">
    <property type="entry name" value="DIGUANYLATE CYCLASE DGCP"/>
    <property type="match status" value="1"/>
</dbReference>
<dbReference type="Pfam" id="PF00563">
    <property type="entry name" value="EAL"/>
    <property type="match status" value="1"/>
</dbReference>
<evidence type="ECO:0000259" key="3">
    <source>
        <dbReference type="PROSITE" id="PS50883"/>
    </source>
</evidence>
<dbReference type="SUPFAM" id="SSF55785">
    <property type="entry name" value="PYP-like sensor domain (PAS domain)"/>
    <property type="match status" value="1"/>
</dbReference>
<feature type="domain" description="GGDEF" evidence="4">
    <location>
        <begin position="629"/>
        <end position="761"/>
    </location>
</feature>
<dbReference type="EMBL" id="JBHLUH010000012">
    <property type="protein sequence ID" value="MFC0528018.1"/>
    <property type="molecule type" value="Genomic_DNA"/>
</dbReference>
<dbReference type="InterPro" id="IPR013656">
    <property type="entry name" value="PAS_4"/>
</dbReference>
<feature type="transmembrane region" description="Helical" evidence="1">
    <location>
        <begin position="57"/>
        <end position="78"/>
    </location>
</feature>
<comment type="caution">
    <text evidence="5">The sequence shown here is derived from an EMBL/GenBank/DDBJ whole genome shotgun (WGS) entry which is preliminary data.</text>
</comment>
<dbReference type="RefSeq" id="WP_377249039.1">
    <property type="nucleotide sequence ID" value="NZ_JBHLUH010000012.1"/>
</dbReference>